<dbReference type="PANTHER" id="PTHR36443:SF1">
    <property type="entry name" value="BSR5223 PROTEIN"/>
    <property type="match status" value="1"/>
</dbReference>
<dbReference type="Proteomes" id="UP001519343">
    <property type="component" value="Unassembled WGS sequence"/>
</dbReference>
<protein>
    <recommendedName>
        <fullName evidence="4">DUF2905 domain-containing protein</fullName>
    </recommendedName>
</protein>
<dbReference type="RefSeq" id="WP_209808411.1">
    <property type="nucleotide sequence ID" value="NZ_JAGGKT010000001.1"/>
</dbReference>
<dbReference type="PANTHER" id="PTHR36443">
    <property type="entry name" value="BSR5223 PROTEIN"/>
    <property type="match status" value="1"/>
</dbReference>
<dbReference type="EMBL" id="JAGGKT010000001">
    <property type="protein sequence ID" value="MBP1930433.1"/>
    <property type="molecule type" value="Genomic_DNA"/>
</dbReference>
<evidence type="ECO:0000256" key="1">
    <source>
        <dbReference type="SAM" id="Phobius"/>
    </source>
</evidence>
<comment type="caution">
    <text evidence="2">The sequence shown here is derived from an EMBL/GenBank/DDBJ whole genome shotgun (WGS) entry which is preliminary data.</text>
</comment>
<evidence type="ECO:0000313" key="3">
    <source>
        <dbReference type="Proteomes" id="UP001519343"/>
    </source>
</evidence>
<dbReference type="InterPro" id="IPR021320">
    <property type="entry name" value="DUF2905"/>
</dbReference>
<sequence>MNPVAKALIITGIVIVIIGLLWQVGGRFLHLGKLPGDIVIEKENFRFYFPLATCILLSVLLSLIFYLVRLFK</sequence>
<gene>
    <name evidence="2" type="ORF">J2Z37_000420</name>
</gene>
<keyword evidence="1" id="KW-0812">Transmembrane</keyword>
<keyword evidence="1" id="KW-1133">Transmembrane helix</keyword>
<feature type="transmembrane region" description="Helical" evidence="1">
    <location>
        <begin position="45"/>
        <end position="68"/>
    </location>
</feature>
<evidence type="ECO:0000313" key="2">
    <source>
        <dbReference type="EMBL" id="MBP1930433.1"/>
    </source>
</evidence>
<accession>A0ABS4GJJ2</accession>
<keyword evidence="3" id="KW-1185">Reference proteome</keyword>
<evidence type="ECO:0008006" key="4">
    <source>
        <dbReference type="Google" id="ProtNLM"/>
    </source>
</evidence>
<dbReference type="Pfam" id="PF11146">
    <property type="entry name" value="DUF2905"/>
    <property type="match status" value="1"/>
</dbReference>
<reference evidence="2 3" key="1">
    <citation type="submission" date="2021-03" db="EMBL/GenBank/DDBJ databases">
        <title>Genomic Encyclopedia of Type Strains, Phase IV (KMG-IV): sequencing the most valuable type-strain genomes for metagenomic binning, comparative biology and taxonomic classification.</title>
        <authorList>
            <person name="Goeker M."/>
        </authorList>
    </citation>
    <scope>NUCLEOTIDE SEQUENCE [LARGE SCALE GENOMIC DNA]</scope>
    <source>
        <strain evidence="2 3">DSM 24738</strain>
    </source>
</reference>
<keyword evidence="1" id="KW-0472">Membrane</keyword>
<feature type="transmembrane region" description="Helical" evidence="1">
    <location>
        <begin position="7"/>
        <end position="25"/>
    </location>
</feature>
<proteinExistence type="predicted"/>
<name>A0ABS4GJJ2_9BACL</name>
<organism evidence="2 3">
    <name type="scientific">Ammoniphilus resinae</name>
    <dbReference type="NCBI Taxonomy" id="861532"/>
    <lineage>
        <taxon>Bacteria</taxon>
        <taxon>Bacillati</taxon>
        <taxon>Bacillota</taxon>
        <taxon>Bacilli</taxon>
        <taxon>Bacillales</taxon>
        <taxon>Paenibacillaceae</taxon>
        <taxon>Aneurinibacillus group</taxon>
        <taxon>Ammoniphilus</taxon>
    </lineage>
</organism>